<dbReference type="Proteomes" id="UP001177003">
    <property type="component" value="Chromosome 4"/>
</dbReference>
<organism evidence="1 2">
    <name type="scientific">Lactuca saligna</name>
    <name type="common">Willowleaf lettuce</name>
    <dbReference type="NCBI Taxonomy" id="75948"/>
    <lineage>
        <taxon>Eukaryota</taxon>
        <taxon>Viridiplantae</taxon>
        <taxon>Streptophyta</taxon>
        <taxon>Embryophyta</taxon>
        <taxon>Tracheophyta</taxon>
        <taxon>Spermatophyta</taxon>
        <taxon>Magnoliopsida</taxon>
        <taxon>eudicotyledons</taxon>
        <taxon>Gunneridae</taxon>
        <taxon>Pentapetalae</taxon>
        <taxon>asterids</taxon>
        <taxon>campanulids</taxon>
        <taxon>Asterales</taxon>
        <taxon>Asteraceae</taxon>
        <taxon>Cichorioideae</taxon>
        <taxon>Cichorieae</taxon>
        <taxon>Lactucinae</taxon>
        <taxon>Lactuca</taxon>
    </lineage>
</organism>
<protein>
    <submittedName>
        <fullName evidence="1">Uncharacterized protein</fullName>
    </submittedName>
</protein>
<name>A0AA35YY80_LACSI</name>
<dbReference type="EMBL" id="OX465080">
    <property type="protein sequence ID" value="CAI9282458.1"/>
    <property type="molecule type" value="Genomic_DNA"/>
</dbReference>
<evidence type="ECO:0000313" key="2">
    <source>
        <dbReference type="Proteomes" id="UP001177003"/>
    </source>
</evidence>
<gene>
    <name evidence="1" type="ORF">LSALG_LOCUS22094</name>
</gene>
<proteinExistence type="predicted"/>
<sequence>MEHGPHLLSFWLQYFKKYFVLLGNTTGGIRGQEKKIKAKDYGTIQELEFCTPTARAICERYTSVMVEKYGEDLTQHLEGHVDLWVQAQKGEVNADVFMG</sequence>
<evidence type="ECO:0000313" key="1">
    <source>
        <dbReference type="EMBL" id="CAI9282458.1"/>
    </source>
</evidence>
<accession>A0AA35YY80</accession>
<dbReference type="AlphaFoldDB" id="A0AA35YY80"/>
<keyword evidence="2" id="KW-1185">Reference proteome</keyword>
<reference evidence="1" key="1">
    <citation type="submission" date="2023-04" db="EMBL/GenBank/DDBJ databases">
        <authorList>
            <person name="Vijverberg K."/>
            <person name="Xiong W."/>
            <person name="Schranz E."/>
        </authorList>
    </citation>
    <scope>NUCLEOTIDE SEQUENCE</scope>
</reference>